<name>A0A7W7T3Y4_9PSEU</name>
<evidence type="ECO:0000259" key="1">
    <source>
        <dbReference type="Pfam" id="PF13700"/>
    </source>
</evidence>
<dbReference type="Proteomes" id="UP000542674">
    <property type="component" value="Unassembled WGS sequence"/>
</dbReference>
<accession>A0A7W7T3Y4</accession>
<feature type="domain" description="DUF4158" evidence="1">
    <location>
        <begin position="1"/>
        <end position="85"/>
    </location>
</feature>
<protein>
    <recommendedName>
        <fullName evidence="1">DUF4158 domain-containing protein</fullName>
    </recommendedName>
</protein>
<dbReference type="AlphaFoldDB" id="A0A7W7T3Y4"/>
<sequence length="154" mass="16752">MAVALCTLPWLGFVPDKVSVAPPVAVARLAEQLKVDPEELRSYGKRAKTRTDHLRLVAQYLSWRLPTTLELKELDEFLLARAMEPEYTAPRQSTSPAATAALALGLLPGRAVKPLGPATDGSDVRVVAIDHCWSRASTWTGPADEGRLRGRVIA</sequence>
<organism evidence="2 3">
    <name type="scientific">Saccharothrix violaceirubra</name>
    <dbReference type="NCBI Taxonomy" id="413306"/>
    <lineage>
        <taxon>Bacteria</taxon>
        <taxon>Bacillati</taxon>
        <taxon>Actinomycetota</taxon>
        <taxon>Actinomycetes</taxon>
        <taxon>Pseudonocardiales</taxon>
        <taxon>Pseudonocardiaceae</taxon>
        <taxon>Saccharothrix</taxon>
    </lineage>
</organism>
<proteinExistence type="predicted"/>
<dbReference type="Pfam" id="PF13700">
    <property type="entry name" value="DUF4158"/>
    <property type="match status" value="1"/>
</dbReference>
<evidence type="ECO:0000313" key="3">
    <source>
        <dbReference type="Proteomes" id="UP000542674"/>
    </source>
</evidence>
<evidence type="ECO:0000313" key="2">
    <source>
        <dbReference type="EMBL" id="MBB4965876.1"/>
    </source>
</evidence>
<comment type="caution">
    <text evidence="2">The sequence shown here is derived from an EMBL/GenBank/DDBJ whole genome shotgun (WGS) entry which is preliminary data.</text>
</comment>
<keyword evidence="3" id="KW-1185">Reference proteome</keyword>
<dbReference type="InterPro" id="IPR025296">
    <property type="entry name" value="DUF4158"/>
</dbReference>
<dbReference type="EMBL" id="JACHJS010000001">
    <property type="protein sequence ID" value="MBB4965876.1"/>
    <property type="molecule type" value="Genomic_DNA"/>
</dbReference>
<gene>
    <name evidence="2" type="ORF">F4559_003235</name>
</gene>
<reference evidence="2 3" key="1">
    <citation type="submission" date="2020-08" db="EMBL/GenBank/DDBJ databases">
        <title>Sequencing the genomes of 1000 actinobacteria strains.</title>
        <authorList>
            <person name="Klenk H.-P."/>
        </authorList>
    </citation>
    <scope>NUCLEOTIDE SEQUENCE [LARGE SCALE GENOMIC DNA]</scope>
    <source>
        <strain evidence="2 3">DSM 45084</strain>
    </source>
</reference>